<feature type="non-terminal residue" evidence="2">
    <location>
        <position position="1"/>
    </location>
</feature>
<feature type="compositionally biased region" description="Basic residues" evidence="1">
    <location>
        <begin position="460"/>
        <end position="472"/>
    </location>
</feature>
<gene>
    <name evidence="2" type="ORF">AVDCRST_MAG57-1307</name>
</gene>
<feature type="compositionally biased region" description="Basic and acidic residues" evidence="1">
    <location>
        <begin position="240"/>
        <end position="262"/>
    </location>
</feature>
<accession>A0A6J4HYY3</accession>
<feature type="compositionally biased region" description="Basic residues" evidence="1">
    <location>
        <begin position="302"/>
        <end position="314"/>
    </location>
</feature>
<reference evidence="2" key="1">
    <citation type="submission" date="2020-02" db="EMBL/GenBank/DDBJ databases">
        <authorList>
            <person name="Meier V. D."/>
        </authorList>
    </citation>
    <scope>NUCLEOTIDE SEQUENCE</scope>
    <source>
        <strain evidence="2">AVDCRST_MAG57</strain>
    </source>
</reference>
<feature type="compositionally biased region" description="Basic residues" evidence="1">
    <location>
        <begin position="383"/>
        <end position="402"/>
    </location>
</feature>
<feature type="compositionally biased region" description="Basic residues" evidence="1">
    <location>
        <begin position="168"/>
        <end position="179"/>
    </location>
</feature>
<feature type="compositionally biased region" description="Basic residues" evidence="1">
    <location>
        <begin position="546"/>
        <end position="568"/>
    </location>
</feature>
<feature type="compositionally biased region" description="Basic residues" evidence="1">
    <location>
        <begin position="1"/>
        <end position="11"/>
    </location>
</feature>
<feature type="compositionally biased region" description="Basic and acidic residues" evidence="1">
    <location>
        <begin position="345"/>
        <end position="360"/>
    </location>
</feature>
<feature type="compositionally biased region" description="Basic residues" evidence="1">
    <location>
        <begin position="51"/>
        <end position="61"/>
    </location>
</feature>
<feature type="compositionally biased region" description="Basic residues" evidence="1">
    <location>
        <begin position="492"/>
        <end position="536"/>
    </location>
</feature>
<evidence type="ECO:0000256" key="1">
    <source>
        <dbReference type="SAM" id="MobiDB-lite"/>
    </source>
</evidence>
<feature type="compositionally biased region" description="Basic residues" evidence="1">
    <location>
        <begin position="120"/>
        <end position="129"/>
    </location>
</feature>
<feature type="compositionally biased region" description="Basic residues" evidence="1">
    <location>
        <begin position="215"/>
        <end position="224"/>
    </location>
</feature>
<feature type="compositionally biased region" description="Basic residues" evidence="1">
    <location>
        <begin position="421"/>
        <end position="430"/>
    </location>
</feature>
<protein>
    <submittedName>
        <fullName evidence="2">Uncharacterized protein</fullName>
    </submittedName>
</protein>
<proteinExistence type="predicted"/>
<sequence length="614" mass="67973">ARRLRAPRMARPHADDDPGRDPPGRPRPEGPPAGARAAARPRGRRPDRGRAARGRHGRGRAPVRVGPPRGGAARLARAPGPAAGQLRAVAAEQAALASQVRVPRLSGARAPRRSREGSRHRGARARRPPLRLPSRRLTGDGVPGPADGPRRARRGEGDGGVDQQPRDRRPRRRRARRDRRGHERGLRVDRRRGGRRLVLRGARQRGRHDDAGLRRPARRHRIRGRPAVPPRVADQAAGDHPGRPPADRPGARPGARARERPAARGGLRHRQQPLALPARRDEGARHAAEHGRRARRPEPLRVRRGRRPHGRRPVRREVPGRPHPGRQPAARRAELPLQPPHRRLRHEDRRGAARLSDGHRRLPVPLELDHRAGRAGDDAPGDRRHRARAAARLRRAHGSRRPRLPEGHGRLAVLPGGAVGRRPHGGHHARGLPLRVEDAGRSGLPGRVALLPPRPAGHGQLRRRRHPARRAGRRDARAAPGGQVPPGLPLAGRRRLLRHRRGLRRDGRRRAARPRRPGPRRRPVRARRADPRRHARGGAARDGRRERRAARGLRARAGRHLLRARAGRAGHPVARVPPATGAAPSPSPGPGRRHRHDAADRRPPDRQARGLPRP</sequence>
<name>A0A6J4HYY3_9ACTN</name>
<evidence type="ECO:0000313" key="2">
    <source>
        <dbReference type="EMBL" id="CAA9236686.1"/>
    </source>
</evidence>
<dbReference type="AlphaFoldDB" id="A0A6J4HYY3"/>
<feature type="compositionally biased region" description="Basic and acidic residues" evidence="1">
    <location>
        <begin position="597"/>
        <end position="608"/>
    </location>
</feature>
<feature type="compositionally biased region" description="Basic and acidic residues" evidence="1">
    <location>
        <begin position="367"/>
        <end position="382"/>
    </location>
</feature>
<organism evidence="2">
    <name type="scientific">uncultured Blastococcus sp</name>
    <dbReference type="NCBI Taxonomy" id="217144"/>
    <lineage>
        <taxon>Bacteria</taxon>
        <taxon>Bacillati</taxon>
        <taxon>Actinomycetota</taxon>
        <taxon>Actinomycetes</taxon>
        <taxon>Geodermatophilales</taxon>
        <taxon>Geodermatophilaceae</taxon>
        <taxon>Blastococcus</taxon>
        <taxon>environmental samples</taxon>
    </lineage>
</organism>
<feature type="compositionally biased region" description="Basic residues" evidence="1">
    <location>
        <begin position="189"/>
        <end position="206"/>
    </location>
</feature>
<feature type="compositionally biased region" description="Basic and acidic residues" evidence="1">
    <location>
        <begin position="278"/>
        <end position="301"/>
    </location>
</feature>
<dbReference type="EMBL" id="CADCTI010000120">
    <property type="protein sequence ID" value="CAA9236686.1"/>
    <property type="molecule type" value="Genomic_DNA"/>
</dbReference>
<feature type="non-terminal residue" evidence="2">
    <location>
        <position position="614"/>
    </location>
</feature>
<feature type="compositionally biased region" description="Low complexity" evidence="1">
    <location>
        <begin position="135"/>
        <end position="147"/>
    </location>
</feature>
<feature type="compositionally biased region" description="Basic and acidic residues" evidence="1">
    <location>
        <begin position="12"/>
        <end position="28"/>
    </location>
</feature>
<feature type="region of interest" description="Disordered" evidence="1">
    <location>
        <begin position="1"/>
        <end position="614"/>
    </location>
</feature>
<feature type="compositionally biased region" description="Low complexity" evidence="1">
    <location>
        <begin position="62"/>
        <end position="97"/>
    </location>
</feature>
<feature type="compositionally biased region" description="Basic and acidic residues" evidence="1">
    <location>
        <begin position="148"/>
        <end position="157"/>
    </location>
</feature>